<evidence type="ECO:0000256" key="1">
    <source>
        <dbReference type="ARBA" id="ARBA00006754"/>
    </source>
</evidence>
<organism evidence="4 5">
    <name type="scientific">Virgibacillus xinjiangensis</name>
    <dbReference type="NCBI Taxonomy" id="393090"/>
    <lineage>
        <taxon>Bacteria</taxon>
        <taxon>Bacillati</taxon>
        <taxon>Bacillota</taxon>
        <taxon>Bacilli</taxon>
        <taxon>Bacillales</taxon>
        <taxon>Bacillaceae</taxon>
        <taxon>Virgibacillus</taxon>
    </lineage>
</organism>
<dbReference type="Proteomes" id="UP001595279">
    <property type="component" value="Unassembled WGS sequence"/>
</dbReference>
<dbReference type="Pfam" id="PF13556">
    <property type="entry name" value="HTH_30"/>
    <property type="match status" value="1"/>
</dbReference>
<name>A0ABV7CW57_9BACI</name>
<sequence>MEGAVCMCDSADRQHQLRLVGIFDSLDSLADKIGELLECPVTIEDSNHQILSYSKHHEDIDDVRRATIMGRKVPDNVVSALWKKGYMTKLFDSDEPVAIPVIEKVGLSNRVAVSVRRNNEILGFIWAHTDGSTISDAKLQLLKEAVRKVKNLLLKDRSRVRAISASYRGLFWQLLTGDLEEVKDMKDQARRLGMQLDGRLSMVIMEFSEEVTETIEKHANYLAETLDDVQVVCRMFDHNQLLLLVRLPRQGDTGDYLNRYIDDFTQLISARLHIDAVHGSGGNICHSVRQIPNSYSEALHVLELKRKFPEELARINLYQELGIYQFIEDLLDMQMNSRYKNIKLERLKEYDRKNHTAMLQTLKAYLEFDSNVQQAAKHLHVHPNTLNYRLKRISEVGGIDLMSPDQKVTAYLDLKVENIRKGFDL</sequence>
<dbReference type="InterPro" id="IPR025736">
    <property type="entry name" value="PucR_C-HTH_dom"/>
</dbReference>
<accession>A0ABV7CW57</accession>
<protein>
    <submittedName>
        <fullName evidence="4">PucR family transcriptional regulator</fullName>
    </submittedName>
</protein>
<comment type="caution">
    <text evidence="4">The sequence shown here is derived from an EMBL/GenBank/DDBJ whole genome shotgun (WGS) entry which is preliminary data.</text>
</comment>
<feature type="domain" description="PucR C-terminal helix-turn-helix" evidence="2">
    <location>
        <begin position="359"/>
        <end position="416"/>
    </location>
</feature>
<evidence type="ECO:0000259" key="2">
    <source>
        <dbReference type="Pfam" id="PF13556"/>
    </source>
</evidence>
<dbReference type="InterPro" id="IPR042070">
    <property type="entry name" value="PucR_C-HTH_sf"/>
</dbReference>
<evidence type="ECO:0000313" key="5">
    <source>
        <dbReference type="Proteomes" id="UP001595279"/>
    </source>
</evidence>
<feature type="domain" description="CdaR GGDEF-like" evidence="3">
    <location>
        <begin position="177"/>
        <end position="304"/>
    </location>
</feature>
<dbReference type="PANTHER" id="PTHR33744">
    <property type="entry name" value="CARBOHYDRATE DIACID REGULATOR"/>
    <property type="match status" value="1"/>
</dbReference>
<gene>
    <name evidence="4" type="ORF">ACFOGI_09455</name>
</gene>
<dbReference type="EMBL" id="JBHRSA010000041">
    <property type="protein sequence ID" value="MFC3040470.1"/>
    <property type="molecule type" value="Genomic_DNA"/>
</dbReference>
<comment type="similarity">
    <text evidence="1">Belongs to the CdaR family.</text>
</comment>
<reference evidence="5" key="1">
    <citation type="journal article" date="2019" name="Int. J. Syst. Evol. Microbiol.">
        <title>The Global Catalogue of Microorganisms (GCM) 10K type strain sequencing project: providing services to taxonomists for standard genome sequencing and annotation.</title>
        <authorList>
            <consortium name="The Broad Institute Genomics Platform"/>
            <consortium name="The Broad Institute Genome Sequencing Center for Infectious Disease"/>
            <person name="Wu L."/>
            <person name="Ma J."/>
        </authorList>
    </citation>
    <scope>NUCLEOTIDE SEQUENCE [LARGE SCALE GENOMIC DNA]</scope>
    <source>
        <strain evidence="5">KCTC 13128</strain>
    </source>
</reference>
<evidence type="ECO:0000259" key="3">
    <source>
        <dbReference type="Pfam" id="PF17853"/>
    </source>
</evidence>
<proteinExistence type="inferred from homology"/>
<evidence type="ECO:0000313" key="4">
    <source>
        <dbReference type="EMBL" id="MFC3040470.1"/>
    </source>
</evidence>
<dbReference type="InterPro" id="IPR041522">
    <property type="entry name" value="CdaR_GGDEF"/>
</dbReference>
<dbReference type="Gene3D" id="1.10.10.2840">
    <property type="entry name" value="PucR C-terminal helix-turn-helix domain"/>
    <property type="match status" value="1"/>
</dbReference>
<dbReference type="Pfam" id="PF17853">
    <property type="entry name" value="GGDEF_2"/>
    <property type="match status" value="1"/>
</dbReference>
<dbReference type="PANTHER" id="PTHR33744:SF1">
    <property type="entry name" value="DNA-BINDING TRANSCRIPTIONAL ACTIVATOR ADER"/>
    <property type="match status" value="1"/>
</dbReference>
<keyword evidence="5" id="KW-1185">Reference proteome</keyword>
<dbReference type="RefSeq" id="WP_390271742.1">
    <property type="nucleotide sequence ID" value="NZ_JBHRSA010000041.1"/>
</dbReference>
<dbReference type="InterPro" id="IPR051448">
    <property type="entry name" value="CdaR-like_regulators"/>
</dbReference>